<keyword evidence="2" id="KW-0808">Transferase</keyword>
<feature type="domain" description="Polysaccharide pyruvyl transferase" evidence="1">
    <location>
        <begin position="15"/>
        <end position="292"/>
    </location>
</feature>
<reference evidence="2" key="1">
    <citation type="submission" date="2019-11" db="EMBL/GenBank/DDBJ databases">
        <authorList>
            <person name="Feng L."/>
        </authorList>
    </citation>
    <scope>NUCLEOTIDE SEQUENCE</scope>
    <source>
        <strain evidence="2">ECasseliflavusLFYP2</strain>
    </source>
</reference>
<organism evidence="2">
    <name type="scientific">Enterococcus casseliflavus</name>
    <name type="common">Enterococcus flavescens</name>
    <dbReference type="NCBI Taxonomy" id="37734"/>
    <lineage>
        <taxon>Bacteria</taxon>
        <taxon>Bacillati</taxon>
        <taxon>Bacillota</taxon>
        <taxon>Bacilli</taxon>
        <taxon>Lactobacillales</taxon>
        <taxon>Enterococcaceae</taxon>
        <taxon>Enterococcus</taxon>
    </lineage>
</organism>
<gene>
    <name evidence="2" type="ORF">ECLFYP2_00495</name>
</gene>
<dbReference type="Pfam" id="PF04230">
    <property type="entry name" value="PS_pyruv_trans"/>
    <property type="match status" value="1"/>
</dbReference>
<evidence type="ECO:0000313" key="2">
    <source>
        <dbReference type="EMBL" id="VYU54110.1"/>
    </source>
</evidence>
<name>A0A6N3FQ11_ENTCA</name>
<dbReference type="RefSeq" id="WP_375818720.1">
    <property type="nucleotide sequence ID" value="NZ_CACRTX010000016.1"/>
</dbReference>
<dbReference type="InterPro" id="IPR007345">
    <property type="entry name" value="Polysacch_pyruvyl_Trfase"/>
</dbReference>
<protein>
    <submittedName>
        <fullName evidence="2">Polysaccharide pyruvyl transferase</fullName>
    </submittedName>
</protein>
<dbReference type="GO" id="GO:0016740">
    <property type="term" value="F:transferase activity"/>
    <property type="evidence" value="ECO:0007669"/>
    <property type="project" value="UniProtKB-KW"/>
</dbReference>
<accession>A0A6N3FQ11</accession>
<sequence>MQKKIGILTLPGNFNYGNRLQNYALEQIIKSNFGTVDTLIIDNRNTFIKFLSWLKLKKYELSKPEISKQKRVKEKVFSPFTRDYLNNKKEKVFSHYDYVIVGSDQVWNPNFMKRTDRTKWFLDFVPKEKRISYAASFGVSEIPDNLHSFFKEGLTNMNYISVREEAGVEIVKNIANRDAELVVDPTMLLTLSEWNELITRKKNSSVDRSDKFIIVYMLREFSHDRKLAVENFAKKNNFKIIQIMGDTYHKDHVVYDPIEFIESIKYAQMVFTDSFHCTVFSILFKTPFCVFDRVGGNMGSRLQTLLKKFSLVKNQYVDEDRTDIQALFKQTAFNEIDSILEEGRQKGIEFLKESIK</sequence>
<proteinExistence type="predicted"/>
<evidence type="ECO:0000259" key="1">
    <source>
        <dbReference type="Pfam" id="PF04230"/>
    </source>
</evidence>
<dbReference type="AlphaFoldDB" id="A0A6N3FQ11"/>
<dbReference type="EMBL" id="CACRTX010000016">
    <property type="protein sequence ID" value="VYU54110.1"/>
    <property type="molecule type" value="Genomic_DNA"/>
</dbReference>